<evidence type="ECO:0000313" key="4">
    <source>
        <dbReference type="Proteomes" id="UP000198856"/>
    </source>
</evidence>
<feature type="domain" description="Inner membrane protein YgaP-like transmembrane" evidence="2">
    <location>
        <begin position="3"/>
        <end position="66"/>
    </location>
</feature>
<evidence type="ECO:0000256" key="1">
    <source>
        <dbReference type="SAM" id="Phobius"/>
    </source>
</evidence>
<gene>
    <name evidence="3" type="ORF">SAMN05216226_1158</name>
</gene>
<feature type="transmembrane region" description="Helical" evidence="1">
    <location>
        <begin position="12"/>
        <end position="29"/>
    </location>
</feature>
<organism evidence="3 4">
    <name type="scientific">Halovenus aranensis</name>
    <dbReference type="NCBI Taxonomy" id="890420"/>
    <lineage>
        <taxon>Archaea</taxon>
        <taxon>Methanobacteriati</taxon>
        <taxon>Methanobacteriota</taxon>
        <taxon>Stenosarchaea group</taxon>
        <taxon>Halobacteria</taxon>
        <taxon>Halobacteriales</taxon>
        <taxon>Haloarculaceae</taxon>
        <taxon>Halovenus</taxon>
    </lineage>
</organism>
<dbReference type="EMBL" id="FNFC01000015">
    <property type="protein sequence ID" value="SDK02948.1"/>
    <property type="molecule type" value="Genomic_DNA"/>
</dbReference>
<evidence type="ECO:0000259" key="2">
    <source>
        <dbReference type="Pfam" id="PF11127"/>
    </source>
</evidence>
<dbReference type="AlphaFoldDB" id="A0A1G8YJH0"/>
<sequence>MAEKNVGGRDRLARALLAVLLTVVAISTLRKGKSKTGLLALVGALGFGFNATTCFCGLNQALGIDTTDG</sequence>
<keyword evidence="4" id="KW-1185">Reference proteome</keyword>
<protein>
    <recommendedName>
        <fullName evidence="2">Inner membrane protein YgaP-like transmembrane domain-containing protein</fullName>
    </recommendedName>
</protein>
<reference evidence="3 4" key="1">
    <citation type="submission" date="2016-10" db="EMBL/GenBank/DDBJ databases">
        <authorList>
            <person name="de Groot N.N."/>
        </authorList>
    </citation>
    <scope>NUCLEOTIDE SEQUENCE [LARGE SCALE GENOMIC DNA]</scope>
    <source>
        <strain evidence="3 4">IBRC-M10015</strain>
    </source>
</reference>
<keyword evidence="1" id="KW-0812">Transmembrane</keyword>
<evidence type="ECO:0000313" key="3">
    <source>
        <dbReference type="EMBL" id="SDK02948.1"/>
    </source>
</evidence>
<proteinExistence type="predicted"/>
<dbReference type="Pfam" id="PF11127">
    <property type="entry name" value="YgaP-like_TM"/>
    <property type="match status" value="1"/>
</dbReference>
<name>A0A1G8YJH0_9EURY</name>
<dbReference type="RefSeq" id="WP_092704086.1">
    <property type="nucleotide sequence ID" value="NZ_FNFC01000015.1"/>
</dbReference>
<keyword evidence="1" id="KW-1133">Transmembrane helix</keyword>
<feature type="transmembrane region" description="Helical" evidence="1">
    <location>
        <begin position="38"/>
        <end position="62"/>
    </location>
</feature>
<keyword evidence="1" id="KW-0472">Membrane</keyword>
<dbReference type="Proteomes" id="UP000198856">
    <property type="component" value="Unassembled WGS sequence"/>
</dbReference>
<dbReference type="InterPro" id="IPR021309">
    <property type="entry name" value="YgaP-like_TM"/>
</dbReference>
<accession>A0A1G8YJH0</accession>